<keyword evidence="3" id="KW-0863">Zinc-finger</keyword>
<evidence type="ECO:0000256" key="3">
    <source>
        <dbReference type="ARBA" id="ARBA00022771"/>
    </source>
</evidence>
<evidence type="ECO:0000256" key="5">
    <source>
        <dbReference type="ARBA" id="ARBA00023242"/>
    </source>
</evidence>
<dbReference type="OrthoDB" id="3264316at2759"/>
<dbReference type="GO" id="GO:0046983">
    <property type="term" value="F:protein dimerization activity"/>
    <property type="evidence" value="ECO:0007669"/>
    <property type="project" value="InterPro"/>
</dbReference>
<dbReference type="InterPro" id="IPR052035">
    <property type="entry name" value="ZnF_BED_domain_contain"/>
</dbReference>
<keyword evidence="2" id="KW-0479">Metal-binding</keyword>
<gene>
    <name evidence="8" type="ORF">D9611_011713</name>
</gene>
<dbReference type="SUPFAM" id="SSF53098">
    <property type="entry name" value="Ribonuclease H-like"/>
    <property type="match status" value="1"/>
</dbReference>
<keyword evidence="5" id="KW-0539">Nucleus</keyword>
<feature type="region of interest" description="Disordered" evidence="6">
    <location>
        <begin position="1"/>
        <end position="196"/>
    </location>
</feature>
<keyword evidence="9" id="KW-1185">Reference proteome</keyword>
<evidence type="ECO:0000313" key="9">
    <source>
        <dbReference type="Proteomes" id="UP000541558"/>
    </source>
</evidence>
<proteinExistence type="predicted"/>
<evidence type="ECO:0000256" key="2">
    <source>
        <dbReference type="ARBA" id="ARBA00022723"/>
    </source>
</evidence>
<feature type="compositionally biased region" description="Low complexity" evidence="6">
    <location>
        <begin position="671"/>
        <end position="680"/>
    </location>
</feature>
<feature type="domain" description="HAT C-terminal dimerisation" evidence="7">
    <location>
        <begin position="720"/>
        <end position="787"/>
    </location>
</feature>
<dbReference type="InterPro" id="IPR008906">
    <property type="entry name" value="HATC_C_dom"/>
</dbReference>
<dbReference type="Pfam" id="PF05699">
    <property type="entry name" value="Dimer_Tnp_hAT"/>
    <property type="match status" value="1"/>
</dbReference>
<feature type="region of interest" description="Disordered" evidence="6">
    <location>
        <begin position="671"/>
        <end position="693"/>
    </location>
</feature>
<accession>A0A8H5C5G2</accession>
<dbReference type="GO" id="GO:0005634">
    <property type="term" value="C:nucleus"/>
    <property type="evidence" value="ECO:0007669"/>
    <property type="project" value="UniProtKB-SubCell"/>
</dbReference>
<name>A0A8H5C5G2_9AGAR</name>
<dbReference type="Proteomes" id="UP000541558">
    <property type="component" value="Unassembled WGS sequence"/>
</dbReference>
<feature type="compositionally biased region" description="Acidic residues" evidence="6">
    <location>
        <begin position="147"/>
        <end position="176"/>
    </location>
</feature>
<keyword evidence="4" id="KW-0862">Zinc</keyword>
<comment type="subcellular location">
    <subcellularLocation>
        <location evidence="1">Nucleus</location>
    </subcellularLocation>
</comment>
<evidence type="ECO:0000313" key="8">
    <source>
        <dbReference type="EMBL" id="KAF5335328.1"/>
    </source>
</evidence>
<evidence type="ECO:0000256" key="1">
    <source>
        <dbReference type="ARBA" id="ARBA00004123"/>
    </source>
</evidence>
<dbReference type="GO" id="GO:0008270">
    <property type="term" value="F:zinc ion binding"/>
    <property type="evidence" value="ECO:0007669"/>
    <property type="project" value="UniProtKB-KW"/>
</dbReference>
<evidence type="ECO:0000259" key="7">
    <source>
        <dbReference type="Pfam" id="PF05699"/>
    </source>
</evidence>
<organism evidence="8 9">
    <name type="scientific">Ephemerocybe angulata</name>
    <dbReference type="NCBI Taxonomy" id="980116"/>
    <lineage>
        <taxon>Eukaryota</taxon>
        <taxon>Fungi</taxon>
        <taxon>Dikarya</taxon>
        <taxon>Basidiomycota</taxon>
        <taxon>Agaricomycotina</taxon>
        <taxon>Agaricomycetes</taxon>
        <taxon>Agaricomycetidae</taxon>
        <taxon>Agaricales</taxon>
        <taxon>Agaricineae</taxon>
        <taxon>Psathyrellaceae</taxon>
        <taxon>Ephemerocybe</taxon>
    </lineage>
</organism>
<feature type="compositionally biased region" description="Acidic residues" evidence="6">
    <location>
        <begin position="120"/>
        <end position="139"/>
    </location>
</feature>
<evidence type="ECO:0000256" key="6">
    <source>
        <dbReference type="SAM" id="MobiDB-lite"/>
    </source>
</evidence>
<feature type="compositionally biased region" description="Basic and acidic residues" evidence="6">
    <location>
        <begin position="81"/>
        <end position="103"/>
    </location>
</feature>
<dbReference type="AlphaFoldDB" id="A0A8H5C5G2"/>
<comment type="caution">
    <text evidence="8">The sequence shown here is derived from an EMBL/GenBank/DDBJ whole genome shotgun (WGS) entry which is preliminary data.</text>
</comment>
<dbReference type="PANTHER" id="PTHR46481">
    <property type="entry name" value="ZINC FINGER BED DOMAIN-CONTAINING PROTEIN 4"/>
    <property type="match status" value="1"/>
</dbReference>
<sequence>MAPRIEVNAKDIVTGSRNSKKISREDREYPAYAAPGKRNAVPSDSKQAPKKKQKTKKDDGDDGGGQQDIAQMFGILGRPKAAKDASKPDGEAVDENGRLKDASEIQWQFDPDDPVPPAASEDEGEPEVPAEEDNSGEYQEEPKEQENENEENENAGDGEEEEDDEDDEAVEETEDEGEKRYNALIMAQGKPKPRKTHATQDLRAFFDADVRKVNGVQRAGWYCTLCLEKIPDGSNRANAFFTGHVSTRRSHMSRSHYAEYLAKCTEKGWTPKASAPKGWKGPDAKTAGGQTSIMDYAAKGQPKAPRPKVTKDGIIEYLIELLVDADLSFRFVDRPSFRRFCLYLNPKLEERDLPHKSCLADSILEKGERLDIIDLNVISKIDSRVSLVYDGWTTKNRRPYTAFGLQYIDASPKDDSKWELKSLLLAFEHAPGRHTGKAIGKEMWTVVKKFNFQDKVRPIFSVNELRSSNETARDFFERVCHMVGVEPRKLKLWVRTRWGSLNDCLESGLDMRKAIDSFCDLADSEESLPPLRSKKKWSNFKLQPSEWHLIGLARDVLKVAADLHADLSAQKSPTLQRVYPLIEKLMSQWEQMAKKPKYAPLKHAIQAGLENMYKWYRKTDDSSAYFIAHLFDPVWKDRYVGKVWEKKYLDKAMSDFRETFLDYKYEMDGGDSFSDTSSTSQRERPSSPVSEMSAADEWMAEQMADEEETDEVEDDDPFAELNRYLADKVLARKDCPDPVTWWGCQGATYPVLRKMAKDYLAIPASSCLIERAFSMSARTDDPRRRNIGKVKFGVNQRLRDGYHSGRLKSIEEAWVRIDPDFDFDEYSSEL</sequence>
<dbReference type="EMBL" id="JAACJK010000063">
    <property type="protein sequence ID" value="KAF5335328.1"/>
    <property type="molecule type" value="Genomic_DNA"/>
</dbReference>
<dbReference type="PANTHER" id="PTHR46481:SF10">
    <property type="entry name" value="ZINC FINGER BED DOMAIN-CONTAINING PROTEIN 39"/>
    <property type="match status" value="1"/>
</dbReference>
<dbReference type="InterPro" id="IPR012337">
    <property type="entry name" value="RNaseH-like_sf"/>
</dbReference>
<evidence type="ECO:0000256" key="4">
    <source>
        <dbReference type="ARBA" id="ARBA00022833"/>
    </source>
</evidence>
<protein>
    <recommendedName>
        <fullName evidence="7">HAT C-terminal dimerisation domain-containing protein</fullName>
    </recommendedName>
</protein>
<reference evidence="8 9" key="1">
    <citation type="journal article" date="2020" name="ISME J.">
        <title>Uncovering the hidden diversity of litter-decomposition mechanisms in mushroom-forming fungi.</title>
        <authorList>
            <person name="Floudas D."/>
            <person name="Bentzer J."/>
            <person name="Ahren D."/>
            <person name="Johansson T."/>
            <person name="Persson P."/>
            <person name="Tunlid A."/>
        </authorList>
    </citation>
    <scope>NUCLEOTIDE SEQUENCE [LARGE SCALE GENOMIC DNA]</scope>
    <source>
        <strain evidence="8 9">CBS 175.51</strain>
    </source>
</reference>